<gene>
    <name evidence="2" type="ORF">B0H17DRAFT_1140753</name>
</gene>
<name>A0AAD7D2J5_MYCRO</name>
<dbReference type="EMBL" id="JARKIE010000159">
    <property type="protein sequence ID" value="KAJ7674093.1"/>
    <property type="molecule type" value="Genomic_DNA"/>
</dbReference>
<feature type="compositionally biased region" description="Pro residues" evidence="1">
    <location>
        <begin position="44"/>
        <end position="55"/>
    </location>
</feature>
<proteinExistence type="predicted"/>
<evidence type="ECO:0000313" key="2">
    <source>
        <dbReference type="EMBL" id="KAJ7674093.1"/>
    </source>
</evidence>
<reference evidence="2" key="1">
    <citation type="submission" date="2023-03" db="EMBL/GenBank/DDBJ databases">
        <title>Massive genome expansion in bonnet fungi (Mycena s.s.) driven by repeated elements and novel gene families across ecological guilds.</title>
        <authorList>
            <consortium name="Lawrence Berkeley National Laboratory"/>
            <person name="Harder C.B."/>
            <person name="Miyauchi S."/>
            <person name="Viragh M."/>
            <person name="Kuo A."/>
            <person name="Thoen E."/>
            <person name="Andreopoulos B."/>
            <person name="Lu D."/>
            <person name="Skrede I."/>
            <person name="Drula E."/>
            <person name="Henrissat B."/>
            <person name="Morin E."/>
            <person name="Kohler A."/>
            <person name="Barry K."/>
            <person name="LaButti K."/>
            <person name="Morin E."/>
            <person name="Salamov A."/>
            <person name="Lipzen A."/>
            <person name="Mereny Z."/>
            <person name="Hegedus B."/>
            <person name="Baldrian P."/>
            <person name="Stursova M."/>
            <person name="Weitz H."/>
            <person name="Taylor A."/>
            <person name="Grigoriev I.V."/>
            <person name="Nagy L.G."/>
            <person name="Martin F."/>
            <person name="Kauserud H."/>
        </authorList>
    </citation>
    <scope>NUCLEOTIDE SEQUENCE</scope>
    <source>
        <strain evidence="2">CBHHK067</strain>
    </source>
</reference>
<dbReference type="Proteomes" id="UP001221757">
    <property type="component" value="Unassembled WGS sequence"/>
</dbReference>
<sequence>MSDRNPVLSRPEPTATGGAPREGQGGGAGEHGEAAHHRRDARPQPLPPGPPPPNPLRVRDHYAPSLEVLTYAVRSGGIQTASVCGAPAHGGQYGWTGRQRGVIRGGQEFGGTTSTRGTLIVRRDGQDADEPYFASHAGAHGEILECGRMGARQQLDVVNQEYRRLVLPGRSVTGVGPKIIPVEVCYVERKWCKILGA</sequence>
<organism evidence="2 3">
    <name type="scientific">Mycena rosella</name>
    <name type="common">Pink bonnet</name>
    <name type="synonym">Agaricus rosellus</name>
    <dbReference type="NCBI Taxonomy" id="1033263"/>
    <lineage>
        <taxon>Eukaryota</taxon>
        <taxon>Fungi</taxon>
        <taxon>Dikarya</taxon>
        <taxon>Basidiomycota</taxon>
        <taxon>Agaricomycotina</taxon>
        <taxon>Agaricomycetes</taxon>
        <taxon>Agaricomycetidae</taxon>
        <taxon>Agaricales</taxon>
        <taxon>Marasmiineae</taxon>
        <taxon>Mycenaceae</taxon>
        <taxon>Mycena</taxon>
    </lineage>
</organism>
<evidence type="ECO:0000256" key="1">
    <source>
        <dbReference type="SAM" id="MobiDB-lite"/>
    </source>
</evidence>
<dbReference type="AlphaFoldDB" id="A0AAD7D2J5"/>
<protein>
    <submittedName>
        <fullName evidence="2">Uncharacterized protein</fullName>
    </submittedName>
</protein>
<evidence type="ECO:0000313" key="3">
    <source>
        <dbReference type="Proteomes" id="UP001221757"/>
    </source>
</evidence>
<keyword evidence="3" id="KW-1185">Reference proteome</keyword>
<accession>A0AAD7D2J5</accession>
<comment type="caution">
    <text evidence="2">The sequence shown here is derived from an EMBL/GenBank/DDBJ whole genome shotgun (WGS) entry which is preliminary data.</text>
</comment>
<feature type="region of interest" description="Disordered" evidence="1">
    <location>
        <begin position="1"/>
        <end position="59"/>
    </location>
</feature>